<accession>A0ABX2IPZ5</accession>
<gene>
    <name evidence="2" type="ORF">HJ583_017190</name>
</gene>
<dbReference type="EMBL" id="JABCSC020000005">
    <property type="protein sequence ID" value="NSL56769.1"/>
    <property type="molecule type" value="Genomic_DNA"/>
</dbReference>
<protein>
    <submittedName>
        <fullName evidence="2">Uncharacterized protein</fullName>
    </submittedName>
</protein>
<feature type="signal peptide" evidence="1">
    <location>
        <begin position="1"/>
        <end position="17"/>
    </location>
</feature>
<evidence type="ECO:0000256" key="1">
    <source>
        <dbReference type="SAM" id="SignalP"/>
    </source>
</evidence>
<sequence length="86" mass="8415">MRSILVASLFLLTAACASSPETQPAPVAAVAPAPVAAAAPAVAAPQCYNGDLGNFQAVGTVASVSGVKVQCKLTSDGKGASWNTAK</sequence>
<feature type="chain" id="PRO_5046168469" evidence="1">
    <location>
        <begin position="18"/>
        <end position="86"/>
    </location>
</feature>
<evidence type="ECO:0000313" key="3">
    <source>
        <dbReference type="Proteomes" id="UP000778523"/>
    </source>
</evidence>
<name>A0ABX2IPZ5_9RHOO</name>
<dbReference type="RefSeq" id="WP_170023067.1">
    <property type="nucleotide sequence ID" value="NZ_JABCSC020000005.1"/>
</dbReference>
<reference evidence="2 3" key="1">
    <citation type="submission" date="2020-06" db="EMBL/GenBank/DDBJ databases">
        <title>Draft genome of Uliginosibacterium sp. IMCC34675.</title>
        <authorList>
            <person name="Song J."/>
        </authorList>
    </citation>
    <scope>NUCLEOTIDE SEQUENCE [LARGE SCALE GENOMIC DNA]</scope>
    <source>
        <strain evidence="2 3">IMCC34675</strain>
    </source>
</reference>
<proteinExistence type="predicted"/>
<dbReference type="Proteomes" id="UP000778523">
    <property type="component" value="Unassembled WGS sequence"/>
</dbReference>
<keyword evidence="3" id="KW-1185">Reference proteome</keyword>
<keyword evidence="1" id="KW-0732">Signal</keyword>
<dbReference type="PROSITE" id="PS51257">
    <property type="entry name" value="PROKAR_LIPOPROTEIN"/>
    <property type="match status" value="1"/>
</dbReference>
<organism evidence="2 3">
    <name type="scientific">Uliginosibacterium aquaticum</name>
    <dbReference type="NCBI Taxonomy" id="2731212"/>
    <lineage>
        <taxon>Bacteria</taxon>
        <taxon>Pseudomonadati</taxon>
        <taxon>Pseudomonadota</taxon>
        <taxon>Betaproteobacteria</taxon>
        <taxon>Rhodocyclales</taxon>
        <taxon>Zoogloeaceae</taxon>
        <taxon>Uliginosibacterium</taxon>
    </lineage>
</organism>
<evidence type="ECO:0000313" key="2">
    <source>
        <dbReference type="EMBL" id="NSL56769.1"/>
    </source>
</evidence>
<comment type="caution">
    <text evidence="2">The sequence shown here is derived from an EMBL/GenBank/DDBJ whole genome shotgun (WGS) entry which is preliminary data.</text>
</comment>